<reference evidence="1" key="1">
    <citation type="submission" date="2018-11" db="EMBL/GenBank/DDBJ databases">
        <authorList>
            <consortium name="Pathogen Informatics"/>
        </authorList>
    </citation>
    <scope>NUCLEOTIDE SEQUENCE</scope>
</reference>
<name>A0A448XSN3_9PLAT</name>
<accession>A0A448XSN3</accession>
<proteinExistence type="predicted"/>
<dbReference type="AlphaFoldDB" id="A0A448XSN3"/>
<keyword evidence="2" id="KW-1185">Reference proteome</keyword>
<sequence>MEDAQRCLRIYTYLARLCNSSEARFSVAPGACIRVGANSDHQAFYCTPDDDDITGNLLESRQLLSWCVYTRCTWPIGHSEVKSELTMKKEPDGQFVLKPGLSLHRLAHLG</sequence>
<comment type="caution">
    <text evidence="1">The sequence shown here is derived from an EMBL/GenBank/DDBJ whole genome shotgun (WGS) entry which is preliminary data.</text>
</comment>
<organism evidence="1 2">
    <name type="scientific">Protopolystoma xenopodis</name>
    <dbReference type="NCBI Taxonomy" id="117903"/>
    <lineage>
        <taxon>Eukaryota</taxon>
        <taxon>Metazoa</taxon>
        <taxon>Spiralia</taxon>
        <taxon>Lophotrochozoa</taxon>
        <taxon>Platyhelminthes</taxon>
        <taxon>Monogenea</taxon>
        <taxon>Polyopisthocotylea</taxon>
        <taxon>Polystomatidea</taxon>
        <taxon>Polystomatidae</taxon>
        <taxon>Protopolystoma</taxon>
    </lineage>
</organism>
<evidence type="ECO:0000313" key="2">
    <source>
        <dbReference type="Proteomes" id="UP000784294"/>
    </source>
</evidence>
<dbReference type="Proteomes" id="UP000784294">
    <property type="component" value="Unassembled WGS sequence"/>
</dbReference>
<protein>
    <submittedName>
        <fullName evidence="1">Uncharacterized protein</fullName>
    </submittedName>
</protein>
<evidence type="ECO:0000313" key="1">
    <source>
        <dbReference type="EMBL" id="VEL44005.1"/>
    </source>
</evidence>
<gene>
    <name evidence="1" type="ORF">PXEA_LOCUS37445</name>
</gene>
<dbReference type="EMBL" id="CAAALY010287986">
    <property type="protein sequence ID" value="VEL44005.1"/>
    <property type="molecule type" value="Genomic_DNA"/>
</dbReference>